<evidence type="ECO:0000313" key="1">
    <source>
        <dbReference type="EMBL" id="QFZ29986.1"/>
    </source>
</evidence>
<sequence>MRLHQKDARACRSSTPRTFPTMTMDIAKEEVEYISSALKTNPVTYHSVSRELGVHVTQSKRLLYSYYQACKDSVNASFIATGTREGNLQVKILHSEEDAKDAGRYFDELHCVHVYCLTLAQNTFSDNEIALSEMKHGVDFSKIESYYRLGVIRGPELKAPEFKAPVGSEKFADVPVTREQPKKEVAPKKTLEYTSRKEQPTPSLLSKYVSRKGEKRHGDADTPKSASKPAYQYKSRKLERNQPKERVVISQEEPDNDMDVDLEPAAPQTAPKSDLNSLFLDDLSDFNDDDDMNIDQQDQPIVVENDAEPEKVEERIAAPQVPEDSVFRSLTSKSTTPISDAAAAPEPEIPETTVDEDGYITTYKAKPAAKPASRPAPKPSAPAKTGTNTKKKGDGKMKQASLMSFFGKR</sequence>
<accession>A0ACD0WS15</accession>
<proteinExistence type="predicted"/>
<reference evidence="2" key="1">
    <citation type="journal article" date="2019" name="MBio">
        <title>Comparative genomics for the elucidation of multidrug resistance (MDR) in Candida lusitaniae.</title>
        <authorList>
            <person name="Kannan A."/>
            <person name="Asner S.A."/>
            <person name="Trachsel E."/>
            <person name="Kelly S."/>
            <person name="Parker J."/>
            <person name="Sanglard D."/>
        </authorList>
    </citation>
    <scope>NUCLEOTIDE SEQUENCE [LARGE SCALE GENOMIC DNA]</scope>
    <source>
        <strain evidence="2">P1</strain>
    </source>
</reference>
<organism evidence="1 2">
    <name type="scientific">Clavispora lusitaniae</name>
    <name type="common">Candida lusitaniae</name>
    <dbReference type="NCBI Taxonomy" id="36911"/>
    <lineage>
        <taxon>Eukaryota</taxon>
        <taxon>Fungi</taxon>
        <taxon>Dikarya</taxon>
        <taxon>Ascomycota</taxon>
        <taxon>Saccharomycotina</taxon>
        <taxon>Pichiomycetes</taxon>
        <taxon>Metschnikowiaceae</taxon>
        <taxon>Clavispora</taxon>
    </lineage>
</organism>
<protein>
    <submittedName>
        <fullName evidence="1">Uncharacterized protein</fullName>
    </submittedName>
</protein>
<name>A0ACD0WS15_CLALS</name>
<evidence type="ECO:0000313" key="2">
    <source>
        <dbReference type="Proteomes" id="UP000326582"/>
    </source>
</evidence>
<dbReference type="Proteomes" id="UP000326582">
    <property type="component" value="Chromosome 7"/>
</dbReference>
<gene>
    <name evidence="1" type="ORF">EJF14_70047</name>
</gene>
<dbReference type="EMBL" id="CP038490">
    <property type="protein sequence ID" value="QFZ29986.1"/>
    <property type="molecule type" value="Genomic_DNA"/>
</dbReference>
<keyword evidence="2" id="KW-1185">Reference proteome</keyword>